<feature type="compositionally biased region" description="Polar residues" evidence="1">
    <location>
        <begin position="421"/>
        <end position="431"/>
    </location>
</feature>
<feature type="region of interest" description="Disordered" evidence="1">
    <location>
        <begin position="840"/>
        <end position="862"/>
    </location>
</feature>
<feature type="compositionally biased region" description="Basic and acidic residues" evidence="1">
    <location>
        <begin position="840"/>
        <end position="849"/>
    </location>
</feature>
<evidence type="ECO:0008006" key="4">
    <source>
        <dbReference type="Google" id="ProtNLM"/>
    </source>
</evidence>
<feature type="compositionally biased region" description="Low complexity" evidence="1">
    <location>
        <begin position="442"/>
        <end position="460"/>
    </location>
</feature>
<proteinExistence type="predicted"/>
<dbReference type="EMBL" id="JAVRQU010000017">
    <property type="protein sequence ID" value="KAK5693725.1"/>
    <property type="molecule type" value="Genomic_DNA"/>
</dbReference>
<reference evidence="2" key="1">
    <citation type="submission" date="2023-08" db="EMBL/GenBank/DDBJ databases">
        <title>Black Yeasts Isolated from many extreme environments.</title>
        <authorList>
            <person name="Coleine C."/>
            <person name="Stajich J.E."/>
            <person name="Selbmann L."/>
        </authorList>
    </citation>
    <scope>NUCLEOTIDE SEQUENCE</scope>
    <source>
        <strain evidence="2">CCFEE 5810</strain>
    </source>
</reference>
<name>A0AAN7ZLS7_9PEZI</name>
<protein>
    <recommendedName>
        <fullName evidence="4">Reverse transcriptase domain-containing protein</fullName>
    </recommendedName>
</protein>
<accession>A0AAN7ZLS7</accession>
<sequence>MASTGSLYSSTLEEITNTKLSELAKRRATFEQHRERILTVAQDDGDLTSSLVAIADIVKTCFGIRTADGQIVRTSTENARLEIDLANLNRFLAQAKYDPTVSKKALLQWREKLLRHVEIQSLKFTYASLYGQLTTEWLTAKTPAREAIKDEDAEMEDYEHVSGAKRLEARAKWEQSVFMATKVDPTAIETMLHGLFESTTDESTALPKAVEALRADVKRFEGEMLTSHKFTDYTLRWAIDGLLASDLLTNEKREALRDFRTNDVILREVADVLNMRLSALQEWTWGKEVLVEERRQLNGTYNIYLHEDLLQALFLQHVGVKWSVFFKQAFRTHRRTKDVWKELGSKLTSSEKERRRFYLGAATKGPSVASMKRKMYRQEYFVSQLQSSEFQETHGEEGAEEADFEEAAMAMAPQQAANQQLGQATQTQRARMSQKARMAAGAPRRQMASQAARRSAPSASYQREEECEEDEDDEDFDDDSDDDDEARPRNPMAAKQGLLHLLSTDILVQTRLRGEIACFRSQIDNLCPRLPHDTVKTVLRYFGVSETWLDFFIRFLEAPLRFMDDDLAEPRKRKTGTPGAHVLSEVFAETTLFCCDFLVNQKTDGNILFRLHDDLWFWGSYDKCATAWSTVNDFVKTTGLQTNDARTGSVRIGRAADSETGMASVAGGKDLPHGQIRWGMLLLNAESGRFEIDQNMVDTHIGELKRQLASKGNSTFAWIQVFNSYAATFFTTNFGKPANCFGRQHVDNMLATHNRIQKLVFTGAAEGGSFVDHLKGVIADRQGVTDIPDGYFYFPTDLGGLEIQSPFITLLQVRDAVLADSNALFKEFESAELEAYRSAKRTFEDGEPSKKRRRTVDSAYQPEDPDTFMTLEEYTKYREELDYGYTNQLADIYTKLLEKPSQQGVETENHGEIQAALRGQQSSKLCDWYSMEPYWKYVAQLYGPEMLQRFGSFKIVDAGLLPMGMVALFRSGRVQWQE</sequence>
<evidence type="ECO:0000256" key="1">
    <source>
        <dbReference type="SAM" id="MobiDB-lite"/>
    </source>
</evidence>
<evidence type="ECO:0000313" key="2">
    <source>
        <dbReference type="EMBL" id="KAK5693725.1"/>
    </source>
</evidence>
<dbReference type="Proteomes" id="UP001310594">
    <property type="component" value="Unassembled WGS sequence"/>
</dbReference>
<gene>
    <name evidence="2" type="ORF">LTR97_010295</name>
</gene>
<feature type="compositionally biased region" description="Acidic residues" evidence="1">
    <location>
        <begin position="465"/>
        <end position="485"/>
    </location>
</feature>
<feature type="region of interest" description="Disordered" evidence="1">
    <location>
        <begin position="412"/>
        <end position="490"/>
    </location>
</feature>
<organism evidence="2 3">
    <name type="scientific">Elasticomyces elasticus</name>
    <dbReference type="NCBI Taxonomy" id="574655"/>
    <lineage>
        <taxon>Eukaryota</taxon>
        <taxon>Fungi</taxon>
        <taxon>Dikarya</taxon>
        <taxon>Ascomycota</taxon>
        <taxon>Pezizomycotina</taxon>
        <taxon>Dothideomycetes</taxon>
        <taxon>Dothideomycetidae</taxon>
        <taxon>Mycosphaerellales</taxon>
        <taxon>Teratosphaeriaceae</taxon>
        <taxon>Elasticomyces</taxon>
    </lineage>
</organism>
<evidence type="ECO:0000313" key="3">
    <source>
        <dbReference type="Proteomes" id="UP001310594"/>
    </source>
</evidence>
<comment type="caution">
    <text evidence="2">The sequence shown here is derived from an EMBL/GenBank/DDBJ whole genome shotgun (WGS) entry which is preliminary data.</text>
</comment>
<dbReference type="PANTHER" id="PTHR37015">
    <property type="entry name" value="REVERSE TRANSCRIPTASE DOMAIN-CONTAINING PROTEIN"/>
    <property type="match status" value="1"/>
</dbReference>
<dbReference type="PANTHER" id="PTHR37015:SF2">
    <property type="entry name" value="REVERSE TRANSCRIPTASE DOMAIN-CONTAINING PROTEIN"/>
    <property type="match status" value="1"/>
</dbReference>
<dbReference type="AlphaFoldDB" id="A0AAN7ZLS7"/>